<reference evidence="1 2" key="1">
    <citation type="submission" date="2015-02" db="EMBL/GenBank/DDBJ databases">
        <authorList>
            <person name="Chooi Y.-H."/>
        </authorList>
    </citation>
    <scope>NUCLEOTIDE SEQUENCE [LARGE SCALE GENOMIC DNA]</scope>
    <source>
        <strain evidence="1">E3</strain>
    </source>
</reference>
<accession>A0A0G4IGT2</accession>
<keyword evidence="2" id="KW-1185">Reference proteome</keyword>
<organism evidence="1 2">
    <name type="scientific">Plasmodiophora brassicae</name>
    <name type="common">Clubroot disease agent</name>
    <dbReference type="NCBI Taxonomy" id="37360"/>
    <lineage>
        <taxon>Eukaryota</taxon>
        <taxon>Sar</taxon>
        <taxon>Rhizaria</taxon>
        <taxon>Endomyxa</taxon>
        <taxon>Phytomyxea</taxon>
        <taxon>Plasmodiophorida</taxon>
        <taxon>Plasmodiophoridae</taxon>
        <taxon>Plasmodiophora</taxon>
    </lineage>
</organism>
<sequence>LTGVRRLRYFQEAMALVHHHVQVARRGWRDLANRIHIVDDAVDGERARFRQACSEFEDAVHAVRHPSKPRFRPRSPIHDQANSLTATTWKRFHPMRRHEKANGHSSTTSHRKTHKQVVHDLLDGYTNASLKATKIQATIRTTIQELARSTIMCLQSVADGDRHANGLDIASGFWTELTKKSLHLRWYLLEKARLLDHRRNQFAMCVANNNGKVFQGALHEHHGPLLEVATTMLHVIGSTVERLATVATEKRQDDDARPNQNVAGQTMDGPVNISSTVVTLFTIMHAYDLVREIVSKFEDVIDFVDSLQP</sequence>
<proteinExistence type="predicted"/>
<protein>
    <submittedName>
        <fullName evidence="1">Uncharacterized protein</fullName>
    </submittedName>
</protein>
<evidence type="ECO:0000313" key="2">
    <source>
        <dbReference type="Proteomes" id="UP000039324"/>
    </source>
</evidence>
<evidence type="ECO:0000313" key="1">
    <source>
        <dbReference type="EMBL" id="CEO94408.1"/>
    </source>
</evidence>
<dbReference type="Proteomes" id="UP000039324">
    <property type="component" value="Unassembled WGS sequence"/>
</dbReference>
<dbReference type="AlphaFoldDB" id="A0A0G4IGT2"/>
<gene>
    <name evidence="1" type="ORF">PBRA_000193</name>
</gene>
<feature type="non-terminal residue" evidence="1">
    <location>
        <position position="1"/>
    </location>
</feature>
<name>A0A0G4IGT2_PLABS</name>
<dbReference type="EMBL" id="CDSF01000001">
    <property type="protein sequence ID" value="CEO94408.1"/>
    <property type="molecule type" value="Genomic_DNA"/>
</dbReference>